<organism evidence="2 3">
    <name type="scientific">Ensete ventricosum</name>
    <name type="common">Abyssinian banana</name>
    <name type="synonym">Musa ensete</name>
    <dbReference type="NCBI Taxonomy" id="4639"/>
    <lineage>
        <taxon>Eukaryota</taxon>
        <taxon>Viridiplantae</taxon>
        <taxon>Streptophyta</taxon>
        <taxon>Embryophyta</taxon>
        <taxon>Tracheophyta</taxon>
        <taxon>Spermatophyta</taxon>
        <taxon>Magnoliopsida</taxon>
        <taxon>Liliopsida</taxon>
        <taxon>Zingiberales</taxon>
        <taxon>Musaceae</taxon>
        <taxon>Ensete</taxon>
    </lineage>
</organism>
<protein>
    <submittedName>
        <fullName evidence="2">Uncharacterized protein</fullName>
    </submittedName>
</protein>
<comment type="caution">
    <text evidence="2">The sequence shown here is derived from an EMBL/GenBank/DDBJ whole genome shotgun (WGS) entry which is preliminary data.</text>
</comment>
<evidence type="ECO:0000313" key="2">
    <source>
        <dbReference type="EMBL" id="RRT84415.1"/>
    </source>
</evidence>
<feature type="region of interest" description="Disordered" evidence="1">
    <location>
        <begin position="1"/>
        <end position="42"/>
    </location>
</feature>
<evidence type="ECO:0000256" key="1">
    <source>
        <dbReference type="SAM" id="MobiDB-lite"/>
    </source>
</evidence>
<proteinExistence type="predicted"/>
<reference evidence="2 3" key="1">
    <citation type="journal article" date="2014" name="Agronomy (Basel)">
        <title>A Draft Genome Sequence for Ensete ventricosum, the Drought-Tolerant Tree Against Hunger.</title>
        <authorList>
            <person name="Harrison J."/>
            <person name="Moore K.A."/>
            <person name="Paszkiewicz K."/>
            <person name="Jones T."/>
            <person name="Grant M."/>
            <person name="Ambacheew D."/>
            <person name="Muzemil S."/>
            <person name="Studholme D.J."/>
        </authorList>
    </citation>
    <scope>NUCLEOTIDE SEQUENCE [LARGE SCALE GENOMIC DNA]</scope>
</reference>
<dbReference type="AlphaFoldDB" id="A0A427B7G0"/>
<dbReference type="EMBL" id="AMZH03000309">
    <property type="protein sequence ID" value="RRT84415.1"/>
    <property type="molecule type" value="Genomic_DNA"/>
</dbReference>
<feature type="region of interest" description="Disordered" evidence="1">
    <location>
        <begin position="57"/>
        <end position="85"/>
    </location>
</feature>
<feature type="compositionally biased region" description="Gly residues" evidence="1">
    <location>
        <begin position="57"/>
        <end position="67"/>
    </location>
</feature>
<accession>A0A427B7G0</accession>
<feature type="compositionally biased region" description="Acidic residues" evidence="1">
    <location>
        <begin position="138"/>
        <end position="154"/>
    </location>
</feature>
<name>A0A427B7G0_ENSVE</name>
<sequence length="154" mass="16674">MRLWNHKGKQRDEEGKDSGGSNSRGTEISGRERRGCRRRPRAPAVVAIVGVWPIGSGYGMGERGGGNMQQVVGRRGRKGDSGDHVGVYGRGLQAAKEAIVRRRLQYWVVAAVVGDGREEGRNRGGRGGSIEMRRGGAEDDDDNDGKGDGEDDER</sequence>
<evidence type="ECO:0000313" key="3">
    <source>
        <dbReference type="Proteomes" id="UP000287651"/>
    </source>
</evidence>
<gene>
    <name evidence="2" type="ORF">B296_00004649</name>
</gene>
<dbReference type="Proteomes" id="UP000287651">
    <property type="component" value="Unassembled WGS sequence"/>
</dbReference>
<feature type="region of interest" description="Disordered" evidence="1">
    <location>
        <begin position="115"/>
        <end position="154"/>
    </location>
</feature>